<dbReference type="NCBIfam" id="TIGR03353">
    <property type="entry name" value="VI_chp_4"/>
    <property type="match status" value="1"/>
</dbReference>
<dbReference type="PANTHER" id="PTHR35566">
    <property type="entry name" value="BLR3599 PROTEIN"/>
    <property type="match status" value="1"/>
</dbReference>
<dbReference type="RefSeq" id="WP_097281179.1">
    <property type="nucleotide sequence ID" value="NZ_OCNJ01000012.1"/>
</dbReference>
<proteinExistence type="predicted"/>
<dbReference type="InterPro" id="IPR010263">
    <property type="entry name" value="T6SS_TssK"/>
</dbReference>
<dbReference type="AlphaFoldDB" id="A0A286GZ77"/>
<keyword evidence="2" id="KW-1185">Reference proteome</keyword>
<dbReference type="Proteomes" id="UP000219621">
    <property type="component" value="Unassembled WGS sequence"/>
</dbReference>
<name>A0A286GZ77_9PROT</name>
<protein>
    <submittedName>
        <fullName evidence="1">Type VI secretion system protein ImpJ</fullName>
    </submittedName>
</protein>
<gene>
    <name evidence="1" type="ORF">SAMN05421508_11262</name>
</gene>
<accession>A0A286GZ77</accession>
<reference evidence="1 2" key="1">
    <citation type="submission" date="2017-09" db="EMBL/GenBank/DDBJ databases">
        <authorList>
            <person name="Ehlers B."/>
            <person name="Leendertz F.H."/>
        </authorList>
    </citation>
    <scope>NUCLEOTIDE SEQUENCE [LARGE SCALE GENOMIC DNA]</scope>
    <source>
        <strain evidence="1 2">USBA 140</strain>
    </source>
</reference>
<dbReference type="Pfam" id="PF05936">
    <property type="entry name" value="T6SS_VasE"/>
    <property type="match status" value="1"/>
</dbReference>
<dbReference type="PANTHER" id="PTHR35566:SF1">
    <property type="entry name" value="TYPE VI SECRETION SYSTEM BASEPLATE COMPONENT TSSK1"/>
    <property type="match status" value="1"/>
</dbReference>
<dbReference type="EMBL" id="OCNJ01000012">
    <property type="protein sequence ID" value="SOE00374.1"/>
    <property type="molecule type" value="Genomic_DNA"/>
</dbReference>
<evidence type="ECO:0000313" key="1">
    <source>
        <dbReference type="EMBL" id="SOE00374.1"/>
    </source>
</evidence>
<dbReference type="OrthoDB" id="9775333at2"/>
<evidence type="ECO:0000313" key="2">
    <source>
        <dbReference type="Proteomes" id="UP000219621"/>
    </source>
</evidence>
<organism evidence="1 2">
    <name type="scientific">Caenispirillum bisanense</name>
    <dbReference type="NCBI Taxonomy" id="414052"/>
    <lineage>
        <taxon>Bacteria</taxon>
        <taxon>Pseudomonadati</taxon>
        <taxon>Pseudomonadota</taxon>
        <taxon>Alphaproteobacteria</taxon>
        <taxon>Rhodospirillales</taxon>
        <taxon>Novispirillaceae</taxon>
        <taxon>Caenispirillum</taxon>
    </lineage>
</organism>
<sequence length="439" mass="47805">MSTVRDIPDPIHWHEGMLLAPQHFQQDSLRAHAALSVRLDQAVPFPWGITHLLLDRVALVSGMVRVLELEAVMPDGLTVWHDNTCPDPLELDISAHADPLAQVPIVIHLTVPAARAGSAGGMQRWRSVEGRPVADENSGDELSIPRLRPRLSLVATTVAGERPPQRFVAMPIARVAFANDAFALVDFAPPALTVPANSALGRLSADVARRLREKAMMIAEQAADGAPGGGKLADEVSGLVAGLPQLEAQLAVEVVHPFAVYLSLCGVLGHLARLSTSRVPPKLSRYDHNDPLRSFEEIRDYVVRMVDRVRSVAEPIRFTFDSGMFGVEMRDEWMTARLLVGVRGPAAMSTAEIVAWMENAVIAARSKLDHLAGLRVKGVAREPVEADSELGLVVPRGTVLFRIEVPEDLVIPGERLEIWNPDNLGSRSRPADIVLYVIS</sequence>